<evidence type="ECO:0000313" key="1">
    <source>
        <dbReference type="EMBL" id="SZX61281.1"/>
    </source>
</evidence>
<keyword evidence="2" id="KW-1185">Reference proteome</keyword>
<dbReference type="AlphaFoldDB" id="A0A383V7Y5"/>
<dbReference type="EMBL" id="FNXT01000133">
    <property type="protein sequence ID" value="SZX61281.1"/>
    <property type="molecule type" value="Genomic_DNA"/>
</dbReference>
<accession>A0A383V7Y5</accession>
<proteinExistence type="predicted"/>
<protein>
    <submittedName>
        <fullName evidence="1">Uncharacterized protein</fullName>
    </submittedName>
</protein>
<dbReference type="Proteomes" id="UP000256970">
    <property type="component" value="Unassembled WGS sequence"/>
</dbReference>
<sequence length="66" mass="7205">MKPVPGALAAAAAAAAAGEEYMMYDDGERELLEGIEGTSVQEKLVDSDFFNRFEDDFDEDDMALPK</sequence>
<reference evidence="1 2" key="1">
    <citation type="submission" date="2016-10" db="EMBL/GenBank/DDBJ databases">
        <authorList>
            <person name="Cai Z."/>
        </authorList>
    </citation>
    <scope>NUCLEOTIDE SEQUENCE [LARGE SCALE GENOMIC DNA]</scope>
</reference>
<name>A0A383V7Y5_TETOB</name>
<evidence type="ECO:0000313" key="2">
    <source>
        <dbReference type="Proteomes" id="UP000256970"/>
    </source>
</evidence>
<gene>
    <name evidence="1" type="ORF">BQ4739_LOCUS1793</name>
</gene>
<organism evidence="1 2">
    <name type="scientific">Tetradesmus obliquus</name>
    <name type="common">Green alga</name>
    <name type="synonym">Acutodesmus obliquus</name>
    <dbReference type="NCBI Taxonomy" id="3088"/>
    <lineage>
        <taxon>Eukaryota</taxon>
        <taxon>Viridiplantae</taxon>
        <taxon>Chlorophyta</taxon>
        <taxon>core chlorophytes</taxon>
        <taxon>Chlorophyceae</taxon>
        <taxon>CS clade</taxon>
        <taxon>Sphaeropleales</taxon>
        <taxon>Scenedesmaceae</taxon>
        <taxon>Tetradesmus</taxon>
    </lineage>
</organism>